<dbReference type="Pfam" id="PF13539">
    <property type="entry name" value="Peptidase_M15_4"/>
    <property type="match status" value="1"/>
</dbReference>
<name>A0ABW4QN17_9BACL</name>
<dbReference type="InterPro" id="IPR052179">
    <property type="entry name" value="DD-CPase-like"/>
</dbReference>
<keyword evidence="1" id="KW-0472">Membrane</keyword>
<keyword evidence="1" id="KW-1133">Transmembrane helix</keyword>
<evidence type="ECO:0000259" key="2">
    <source>
        <dbReference type="Pfam" id="PF13539"/>
    </source>
</evidence>
<dbReference type="InterPro" id="IPR039561">
    <property type="entry name" value="Peptidase_M15C"/>
</dbReference>
<keyword evidence="4" id="KW-1185">Reference proteome</keyword>
<comment type="caution">
    <text evidence="3">The sequence shown here is derived from an EMBL/GenBank/DDBJ whole genome shotgun (WGS) entry which is preliminary data.</text>
</comment>
<keyword evidence="1" id="KW-0812">Transmembrane</keyword>
<feature type="domain" description="Peptidase M15C" evidence="2">
    <location>
        <begin position="96"/>
        <end position="164"/>
    </location>
</feature>
<organism evidence="3 4">
    <name type="scientific">Planococcus chinensis</name>
    <dbReference type="NCBI Taxonomy" id="272917"/>
    <lineage>
        <taxon>Bacteria</taxon>
        <taxon>Bacillati</taxon>
        <taxon>Bacillota</taxon>
        <taxon>Bacilli</taxon>
        <taxon>Bacillales</taxon>
        <taxon>Caryophanaceae</taxon>
        <taxon>Planococcus</taxon>
    </lineage>
</organism>
<dbReference type="PANTHER" id="PTHR34385">
    <property type="entry name" value="D-ALANYL-D-ALANINE CARBOXYPEPTIDASE"/>
    <property type="match status" value="1"/>
</dbReference>
<evidence type="ECO:0000256" key="1">
    <source>
        <dbReference type="SAM" id="Phobius"/>
    </source>
</evidence>
<evidence type="ECO:0000313" key="3">
    <source>
        <dbReference type="EMBL" id="MFD1864849.1"/>
    </source>
</evidence>
<dbReference type="InterPro" id="IPR009045">
    <property type="entry name" value="Zn_M74/Hedgehog-like"/>
</dbReference>
<dbReference type="SUPFAM" id="SSF55166">
    <property type="entry name" value="Hedgehog/DD-peptidase"/>
    <property type="match status" value="1"/>
</dbReference>
<proteinExistence type="predicted"/>
<sequence>MKHAKTAFSVLFLLVLGGFLFVWIQREMEFREELEQRPLPSGLHPIVEEKTDELVRQAEAAGINILITDGFRSVEEQNGLHAQGRGSQGSIVTHARGGESYHNYGLAIDFALRLKNGEVVWDTERDGNGNGKRDWFEVAAIAKELGFTWGGDWRHFKDYPHLQMSFGLSISELQQGYRPEDVMD</sequence>
<dbReference type="RefSeq" id="WP_377340892.1">
    <property type="nucleotide sequence ID" value="NZ_JBHUFW010000025.1"/>
</dbReference>
<gene>
    <name evidence="3" type="ORF">ACFSDB_18300</name>
</gene>
<dbReference type="PANTHER" id="PTHR34385:SF1">
    <property type="entry name" value="PEPTIDOGLYCAN L-ALANYL-D-GLUTAMATE ENDOPEPTIDASE CWLK"/>
    <property type="match status" value="1"/>
</dbReference>
<evidence type="ECO:0000313" key="4">
    <source>
        <dbReference type="Proteomes" id="UP001597273"/>
    </source>
</evidence>
<dbReference type="CDD" id="cd14845">
    <property type="entry name" value="L-Ala-D-Glu_peptidase_like"/>
    <property type="match status" value="1"/>
</dbReference>
<reference evidence="4" key="1">
    <citation type="journal article" date="2019" name="Int. J. Syst. Evol. Microbiol.">
        <title>The Global Catalogue of Microorganisms (GCM) 10K type strain sequencing project: providing services to taxonomists for standard genome sequencing and annotation.</title>
        <authorList>
            <consortium name="The Broad Institute Genomics Platform"/>
            <consortium name="The Broad Institute Genome Sequencing Center for Infectious Disease"/>
            <person name="Wu L."/>
            <person name="Ma J."/>
        </authorList>
    </citation>
    <scope>NUCLEOTIDE SEQUENCE [LARGE SCALE GENOMIC DNA]</scope>
    <source>
        <strain evidence="4">CGMCC 1.15475</strain>
    </source>
</reference>
<dbReference type="EMBL" id="JBHUFW010000025">
    <property type="protein sequence ID" value="MFD1864849.1"/>
    <property type="molecule type" value="Genomic_DNA"/>
</dbReference>
<dbReference type="Gene3D" id="3.30.1380.10">
    <property type="match status" value="1"/>
</dbReference>
<feature type="transmembrane region" description="Helical" evidence="1">
    <location>
        <begin position="6"/>
        <end position="24"/>
    </location>
</feature>
<accession>A0ABW4QN17</accession>
<dbReference type="Proteomes" id="UP001597273">
    <property type="component" value="Unassembled WGS sequence"/>
</dbReference>
<protein>
    <submittedName>
        <fullName evidence="3">M15 family metallopeptidase</fullName>
    </submittedName>
</protein>